<gene>
    <name evidence="1" type="ORF">NPIL_84381</name>
</gene>
<accession>A0A8X6UU51</accession>
<reference evidence="1" key="1">
    <citation type="submission" date="2020-08" db="EMBL/GenBank/DDBJ databases">
        <title>Multicomponent nature underlies the extraordinary mechanical properties of spider dragline silk.</title>
        <authorList>
            <person name="Kono N."/>
            <person name="Nakamura H."/>
            <person name="Mori M."/>
            <person name="Yoshida Y."/>
            <person name="Ohtoshi R."/>
            <person name="Malay A.D."/>
            <person name="Moran D.A.P."/>
            <person name="Tomita M."/>
            <person name="Numata K."/>
            <person name="Arakawa K."/>
        </authorList>
    </citation>
    <scope>NUCLEOTIDE SEQUENCE</scope>
</reference>
<evidence type="ECO:0000313" key="1">
    <source>
        <dbReference type="EMBL" id="GFU49506.1"/>
    </source>
</evidence>
<proteinExistence type="predicted"/>
<protein>
    <submittedName>
        <fullName evidence="1">Uncharacterized protein</fullName>
    </submittedName>
</protein>
<sequence>MDTLADIANKINETAKTVREISKVLTYKLLGNIISAIQSEQTSSHSEVSRVDVQVVKIPDIESTPAVVTRNG</sequence>
<name>A0A8X6UU51_NEPPI</name>
<dbReference type="AlphaFoldDB" id="A0A8X6UU51"/>
<dbReference type="Proteomes" id="UP000887013">
    <property type="component" value="Unassembled WGS sequence"/>
</dbReference>
<dbReference type="EMBL" id="BMAW01086984">
    <property type="protein sequence ID" value="GFU49506.1"/>
    <property type="molecule type" value="Genomic_DNA"/>
</dbReference>
<organism evidence="1 2">
    <name type="scientific">Nephila pilipes</name>
    <name type="common">Giant wood spider</name>
    <name type="synonym">Nephila maculata</name>
    <dbReference type="NCBI Taxonomy" id="299642"/>
    <lineage>
        <taxon>Eukaryota</taxon>
        <taxon>Metazoa</taxon>
        <taxon>Ecdysozoa</taxon>
        <taxon>Arthropoda</taxon>
        <taxon>Chelicerata</taxon>
        <taxon>Arachnida</taxon>
        <taxon>Araneae</taxon>
        <taxon>Araneomorphae</taxon>
        <taxon>Entelegynae</taxon>
        <taxon>Araneoidea</taxon>
        <taxon>Nephilidae</taxon>
        <taxon>Nephila</taxon>
    </lineage>
</organism>
<evidence type="ECO:0000313" key="2">
    <source>
        <dbReference type="Proteomes" id="UP000887013"/>
    </source>
</evidence>
<keyword evidence="2" id="KW-1185">Reference proteome</keyword>
<comment type="caution">
    <text evidence="1">The sequence shown here is derived from an EMBL/GenBank/DDBJ whole genome shotgun (WGS) entry which is preliminary data.</text>
</comment>